<protein>
    <submittedName>
        <fullName evidence="1">Uncharacterized protein</fullName>
    </submittedName>
</protein>
<comment type="caution">
    <text evidence="1">The sequence shown here is derived from an EMBL/GenBank/DDBJ whole genome shotgun (WGS) entry which is preliminary data.</text>
</comment>
<name>X1BQQ7_9ZZZZ</name>
<accession>X1BQQ7</accession>
<reference evidence="1" key="1">
    <citation type="journal article" date="2014" name="Front. Microbiol.">
        <title>High frequency of phylogenetically diverse reductive dehalogenase-homologous genes in deep subseafloor sedimentary metagenomes.</title>
        <authorList>
            <person name="Kawai M."/>
            <person name="Futagami T."/>
            <person name="Toyoda A."/>
            <person name="Takaki Y."/>
            <person name="Nishi S."/>
            <person name="Hori S."/>
            <person name="Arai W."/>
            <person name="Tsubouchi T."/>
            <person name="Morono Y."/>
            <person name="Uchiyama I."/>
            <person name="Ito T."/>
            <person name="Fujiyama A."/>
            <person name="Inagaki F."/>
            <person name="Takami H."/>
        </authorList>
    </citation>
    <scope>NUCLEOTIDE SEQUENCE</scope>
    <source>
        <strain evidence="1">Expedition CK06-06</strain>
    </source>
</reference>
<sequence length="40" mass="4751">MLIIVGRYYENRQDVVLGTIASELPLMVEYMLTPYRFLEL</sequence>
<dbReference type="EMBL" id="BART01019940">
    <property type="protein sequence ID" value="GAG98099.1"/>
    <property type="molecule type" value="Genomic_DNA"/>
</dbReference>
<gene>
    <name evidence="1" type="ORF">S01H4_37164</name>
</gene>
<evidence type="ECO:0000313" key="1">
    <source>
        <dbReference type="EMBL" id="GAG98099.1"/>
    </source>
</evidence>
<proteinExistence type="predicted"/>
<dbReference type="CDD" id="cd08054">
    <property type="entry name" value="gp6"/>
    <property type="match status" value="1"/>
</dbReference>
<dbReference type="AlphaFoldDB" id="X1BQQ7"/>
<organism evidence="1">
    <name type="scientific">marine sediment metagenome</name>
    <dbReference type="NCBI Taxonomy" id="412755"/>
    <lineage>
        <taxon>unclassified sequences</taxon>
        <taxon>metagenomes</taxon>
        <taxon>ecological metagenomes</taxon>
    </lineage>
</organism>
<dbReference type="Gene3D" id="1.10.3230.30">
    <property type="entry name" value="Phage gp6-like head-tail connector protein"/>
    <property type="match status" value="1"/>
</dbReference>